<evidence type="ECO:0000313" key="2">
    <source>
        <dbReference type="Proteomes" id="UP000523955"/>
    </source>
</evidence>
<dbReference type="InterPro" id="IPR009097">
    <property type="entry name" value="Cyclic_Pdiesterase"/>
</dbReference>
<name>A0A7X0RIF4_9ACTN</name>
<dbReference type="Pfam" id="PF13563">
    <property type="entry name" value="2_5_RNA_ligase2"/>
    <property type="match status" value="1"/>
</dbReference>
<keyword evidence="1" id="KW-0436">Ligase</keyword>
<dbReference type="PANTHER" id="PTHR40037:SF1">
    <property type="entry name" value="PHOSPHOESTERASE SAOUHSC_00951-RELATED"/>
    <property type="match status" value="1"/>
</dbReference>
<dbReference type="Proteomes" id="UP000523955">
    <property type="component" value="Unassembled WGS sequence"/>
</dbReference>
<accession>A0A7X0RIF4</accession>
<dbReference type="Gene3D" id="3.90.1140.10">
    <property type="entry name" value="Cyclic phosphodiesterase"/>
    <property type="match status" value="1"/>
</dbReference>
<evidence type="ECO:0000313" key="1">
    <source>
        <dbReference type="EMBL" id="MBB6628881.1"/>
    </source>
</evidence>
<protein>
    <submittedName>
        <fullName evidence="1">2'-5' RNA ligase family protein</fullName>
    </submittedName>
</protein>
<proteinExistence type="predicted"/>
<dbReference type="InterPro" id="IPR050580">
    <property type="entry name" value="2H_phosphoesterase_YjcG-like"/>
</dbReference>
<dbReference type="EMBL" id="JACKXE010000001">
    <property type="protein sequence ID" value="MBB6628881.1"/>
    <property type="molecule type" value="Genomic_DNA"/>
</dbReference>
<dbReference type="RefSeq" id="WP_185253892.1">
    <property type="nucleotide sequence ID" value="NZ_JACKXE010000001.1"/>
</dbReference>
<comment type="caution">
    <text evidence="1">The sequence shown here is derived from an EMBL/GenBank/DDBJ whole genome shotgun (WGS) entry which is preliminary data.</text>
</comment>
<dbReference type="SUPFAM" id="SSF55144">
    <property type="entry name" value="LigT-like"/>
    <property type="match status" value="1"/>
</dbReference>
<reference evidence="1 2" key="1">
    <citation type="submission" date="2020-08" db="EMBL/GenBank/DDBJ databases">
        <authorList>
            <person name="Seo M.-J."/>
        </authorList>
    </citation>
    <scope>NUCLEOTIDE SEQUENCE [LARGE SCALE GENOMIC DNA]</scope>
    <source>
        <strain evidence="1 2">KIGAM211</strain>
    </source>
</reference>
<organism evidence="1 2">
    <name type="scientific">Nocardioides luti</name>
    <dbReference type="NCBI Taxonomy" id="2761101"/>
    <lineage>
        <taxon>Bacteria</taxon>
        <taxon>Bacillati</taxon>
        <taxon>Actinomycetota</taxon>
        <taxon>Actinomycetes</taxon>
        <taxon>Propionibacteriales</taxon>
        <taxon>Nocardioidaceae</taxon>
        <taxon>Nocardioides</taxon>
    </lineage>
</organism>
<dbReference type="AlphaFoldDB" id="A0A7X0RIF4"/>
<gene>
    <name evidence="1" type="ORF">H5V45_16250</name>
</gene>
<sequence>MPTIGVALAIPEPWASELQDYRTSVGDATATMIPTHITLVPPTEIGEAEVAQVEKHLAEVATLVEAFRVHLRGTGTFRPVSPVVFVTLVEGISQCELLAKSVRQGPLDVDIEFPYHPHVTVAHHLDDDALDRAFRELGDFECEFAVDGFHLYMHDESTGWRPTRDFPLAAPAADPAGA</sequence>
<keyword evidence="2" id="KW-1185">Reference proteome</keyword>
<dbReference type="PANTHER" id="PTHR40037">
    <property type="entry name" value="PHOSPHOESTERASE YJCG-RELATED"/>
    <property type="match status" value="1"/>
</dbReference>
<dbReference type="GO" id="GO:0016874">
    <property type="term" value="F:ligase activity"/>
    <property type="evidence" value="ECO:0007669"/>
    <property type="project" value="UniProtKB-KW"/>
</dbReference>